<comment type="caution">
    <text evidence="8">The sequence shown here is derived from an EMBL/GenBank/DDBJ whole genome shotgun (WGS) entry which is preliminary data.</text>
</comment>
<feature type="transmembrane region" description="Helical" evidence="6">
    <location>
        <begin position="76"/>
        <end position="99"/>
    </location>
</feature>
<evidence type="ECO:0000256" key="2">
    <source>
        <dbReference type="ARBA" id="ARBA00022475"/>
    </source>
</evidence>
<feature type="transmembrane region" description="Helical" evidence="6">
    <location>
        <begin position="111"/>
        <end position="134"/>
    </location>
</feature>
<comment type="subcellular location">
    <subcellularLocation>
        <location evidence="1">Cell membrane</location>
        <topology evidence="1">Multi-pass membrane protein</topology>
    </subcellularLocation>
</comment>
<evidence type="ECO:0000313" key="9">
    <source>
        <dbReference type="Proteomes" id="UP001595961"/>
    </source>
</evidence>
<evidence type="ECO:0000313" key="8">
    <source>
        <dbReference type="EMBL" id="MFC4526722.1"/>
    </source>
</evidence>
<feature type="transmembrane region" description="Helical" evidence="6">
    <location>
        <begin position="269"/>
        <end position="291"/>
    </location>
</feature>
<gene>
    <name evidence="8" type="ORF">ACFO5W_08740</name>
</gene>
<dbReference type="InterPro" id="IPR007895">
    <property type="entry name" value="MASE1"/>
</dbReference>
<dbReference type="Proteomes" id="UP001595961">
    <property type="component" value="Unassembled WGS sequence"/>
</dbReference>
<proteinExistence type="predicted"/>
<evidence type="ECO:0000256" key="6">
    <source>
        <dbReference type="SAM" id="Phobius"/>
    </source>
</evidence>
<sequence length="536" mass="59114">MLQGPRAKAWLRQVVIAVVYGLVMALLRRAVVPHWVLLTGVHLCVLLLMRYRDWPALIVGEAASLLPMSVDCVELWGLPWAITNVIPATAIMAPVVYLARQRWRLYPTARGLNMGGLLGLSLAVSLVLTAYNLITLSITKLPPGYVVHYDKQLAQWMLGNYLGVLTVTPTVLFVRQVWPNFHWREFSARIAENRNVIESVCMVLPALLLMIWLGLSAPHLRQIAQVAMFLPVVWLSMRHGWGGTAIGGTACSFAVVALMPALYDHDTLQAQVVIAFVISSMLLLGAHISVLNQRAEQDRLDARSALALAQRNVQVGEMHLRITSMALDQIRETVQSGYQIVAGRLRHPHPVTDERAFLRQASIAQDQLYRLADTLHPLAWRERGLSAALREGAIARVLEEAGVKFRCDIKGVPSSLSGHLQLAILRVVAEAVADACLRKNASDINLRIWCGEKSIRSAVVVALTFVANEERLAGIKWDELIPRITRSASGAGWSAIEDRATTYGGRARERVMSHGRRISLLLFDEAGPAVAMVAGP</sequence>
<dbReference type="RefSeq" id="WP_266152412.1">
    <property type="nucleotide sequence ID" value="NZ_CP064028.1"/>
</dbReference>
<name>A0ABV9C225_9GAMM</name>
<feature type="transmembrane region" description="Helical" evidence="6">
    <location>
        <begin position="154"/>
        <end position="174"/>
    </location>
</feature>
<organism evidence="8 9">
    <name type="scientific">Dyella halodurans</name>
    <dbReference type="NCBI Taxonomy" id="1920171"/>
    <lineage>
        <taxon>Bacteria</taxon>
        <taxon>Pseudomonadati</taxon>
        <taxon>Pseudomonadota</taxon>
        <taxon>Gammaproteobacteria</taxon>
        <taxon>Lysobacterales</taxon>
        <taxon>Rhodanobacteraceae</taxon>
        <taxon>Dyella</taxon>
    </lineage>
</organism>
<feature type="transmembrane region" description="Helical" evidence="6">
    <location>
        <begin position="195"/>
        <end position="213"/>
    </location>
</feature>
<feature type="domain" description="MASE1" evidence="7">
    <location>
        <begin position="14"/>
        <end position="289"/>
    </location>
</feature>
<keyword evidence="3 6" id="KW-0812">Transmembrane</keyword>
<evidence type="ECO:0000256" key="5">
    <source>
        <dbReference type="ARBA" id="ARBA00023136"/>
    </source>
</evidence>
<dbReference type="EMBL" id="JBHSGA010000015">
    <property type="protein sequence ID" value="MFC4526722.1"/>
    <property type="molecule type" value="Genomic_DNA"/>
</dbReference>
<dbReference type="Pfam" id="PF05231">
    <property type="entry name" value="MASE1"/>
    <property type="match status" value="1"/>
</dbReference>
<keyword evidence="9" id="KW-1185">Reference proteome</keyword>
<evidence type="ECO:0000256" key="1">
    <source>
        <dbReference type="ARBA" id="ARBA00004651"/>
    </source>
</evidence>
<keyword evidence="5 6" id="KW-0472">Membrane</keyword>
<accession>A0ABV9C225</accession>
<evidence type="ECO:0000256" key="3">
    <source>
        <dbReference type="ARBA" id="ARBA00022692"/>
    </source>
</evidence>
<keyword evidence="4 6" id="KW-1133">Transmembrane helix</keyword>
<keyword evidence="2" id="KW-1003">Cell membrane</keyword>
<feature type="transmembrane region" description="Helical" evidence="6">
    <location>
        <begin position="9"/>
        <end position="26"/>
    </location>
</feature>
<reference evidence="9" key="1">
    <citation type="journal article" date="2019" name="Int. J. Syst. Evol. Microbiol.">
        <title>The Global Catalogue of Microorganisms (GCM) 10K type strain sequencing project: providing services to taxonomists for standard genome sequencing and annotation.</title>
        <authorList>
            <consortium name="The Broad Institute Genomics Platform"/>
            <consortium name="The Broad Institute Genome Sequencing Center for Infectious Disease"/>
            <person name="Wu L."/>
            <person name="Ma J."/>
        </authorList>
    </citation>
    <scope>NUCLEOTIDE SEQUENCE [LARGE SCALE GENOMIC DNA]</scope>
    <source>
        <strain evidence="9">CCM 4481</strain>
    </source>
</reference>
<protein>
    <submittedName>
        <fullName evidence="8">MASE1 domain-containing protein</fullName>
    </submittedName>
</protein>
<evidence type="ECO:0000256" key="4">
    <source>
        <dbReference type="ARBA" id="ARBA00022989"/>
    </source>
</evidence>
<feature type="transmembrane region" description="Helical" evidence="6">
    <location>
        <begin position="244"/>
        <end position="263"/>
    </location>
</feature>
<feature type="transmembrane region" description="Helical" evidence="6">
    <location>
        <begin position="32"/>
        <end position="49"/>
    </location>
</feature>
<evidence type="ECO:0000259" key="7">
    <source>
        <dbReference type="Pfam" id="PF05231"/>
    </source>
</evidence>